<accession>A0A9Q8ZGA2</accession>
<dbReference type="GO" id="GO:0019172">
    <property type="term" value="F:glyoxalase III activity"/>
    <property type="evidence" value="ECO:0007669"/>
    <property type="project" value="UniProtKB-EC"/>
</dbReference>
<dbReference type="GO" id="GO:1903189">
    <property type="term" value="P:glyoxal metabolic process"/>
    <property type="evidence" value="ECO:0007669"/>
    <property type="project" value="TreeGrafter"/>
</dbReference>
<dbReference type="Proteomes" id="UP001056012">
    <property type="component" value="Chromosome 6"/>
</dbReference>
<evidence type="ECO:0000256" key="1">
    <source>
        <dbReference type="ARBA" id="ARBA00013134"/>
    </source>
</evidence>
<dbReference type="SUPFAM" id="SSF52317">
    <property type="entry name" value="Class I glutamine amidotransferase-like"/>
    <property type="match status" value="1"/>
</dbReference>
<protein>
    <recommendedName>
        <fullName evidence="1">D-lactate dehydratase</fullName>
        <ecNumber evidence="1">4.2.1.130</ecNumber>
    </recommendedName>
</protein>
<organism evidence="4 5">
    <name type="scientific">Curvularia clavata</name>
    <dbReference type="NCBI Taxonomy" id="95742"/>
    <lineage>
        <taxon>Eukaryota</taxon>
        <taxon>Fungi</taxon>
        <taxon>Dikarya</taxon>
        <taxon>Ascomycota</taxon>
        <taxon>Pezizomycotina</taxon>
        <taxon>Dothideomycetes</taxon>
        <taxon>Pleosporomycetidae</taxon>
        <taxon>Pleosporales</taxon>
        <taxon>Pleosporineae</taxon>
        <taxon>Pleosporaceae</taxon>
        <taxon>Curvularia</taxon>
    </lineage>
</organism>
<dbReference type="AlphaFoldDB" id="A0A9Q8ZGA2"/>
<gene>
    <name evidence="4" type="ORF">yc1106_08203</name>
</gene>
<dbReference type="GO" id="GO:0005634">
    <property type="term" value="C:nucleus"/>
    <property type="evidence" value="ECO:0007669"/>
    <property type="project" value="TreeGrafter"/>
</dbReference>
<evidence type="ECO:0000313" key="4">
    <source>
        <dbReference type="EMBL" id="USP80929.1"/>
    </source>
</evidence>
<dbReference type="EMBL" id="CP089279">
    <property type="protein sequence ID" value="USP80929.1"/>
    <property type="molecule type" value="Genomic_DNA"/>
</dbReference>
<dbReference type="PANTHER" id="PTHR48094:SF12">
    <property type="entry name" value="PARKINSON DISEASE PROTEIN 7 HOMOLOG"/>
    <property type="match status" value="1"/>
</dbReference>
<name>A0A9Q8ZGA2_CURCL</name>
<dbReference type="GO" id="GO:0006979">
    <property type="term" value="P:response to oxidative stress"/>
    <property type="evidence" value="ECO:0007669"/>
    <property type="project" value="TreeGrafter"/>
</dbReference>
<reference evidence="4" key="1">
    <citation type="submission" date="2021-12" db="EMBL/GenBank/DDBJ databases">
        <title>Curvularia clavata genome.</title>
        <authorList>
            <person name="Cao Y."/>
        </authorList>
    </citation>
    <scope>NUCLEOTIDE SEQUENCE</scope>
    <source>
        <strain evidence="4">Yc1106</strain>
    </source>
</reference>
<dbReference type="EC" id="4.2.1.130" evidence="1"/>
<evidence type="ECO:0000256" key="2">
    <source>
        <dbReference type="ARBA" id="ARBA00048082"/>
    </source>
</evidence>
<comment type="catalytic activity">
    <reaction evidence="2">
        <text>methylglyoxal + H2O = (R)-lactate + H(+)</text>
        <dbReference type="Rhea" id="RHEA:27754"/>
        <dbReference type="ChEBI" id="CHEBI:15377"/>
        <dbReference type="ChEBI" id="CHEBI:15378"/>
        <dbReference type="ChEBI" id="CHEBI:16004"/>
        <dbReference type="ChEBI" id="CHEBI:17158"/>
        <dbReference type="EC" id="4.2.1.130"/>
    </reaction>
</comment>
<proteinExistence type="predicted"/>
<feature type="domain" description="DJ-1/PfpI" evidence="3">
    <location>
        <begin position="36"/>
        <end position="144"/>
    </location>
</feature>
<dbReference type="PANTHER" id="PTHR48094">
    <property type="entry name" value="PROTEIN/NUCLEIC ACID DEGLYCASE DJ-1-RELATED"/>
    <property type="match status" value="1"/>
</dbReference>
<dbReference type="VEuPathDB" id="FungiDB:yc1106_08203"/>
<evidence type="ECO:0000313" key="5">
    <source>
        <dbReference type="Proteomes" id="UP001056012"/>
    </source>
</evidence>
<evidence type="ECO:0000259" key="3">
    <source>
        <dbReference type="Pfam" id="PF01965"/>
    </source>
</evidence>
<sequence length="165" mass="17666">MPKALILVADGSEEIEFVTPYDVPDHADVQALNDPHETFDILILPGGGPGSKTFCESNDVLQLIHGFQQKSKYIAAICAATTALVASAEKFEIAKARVTSHPSVANDVKAKGWEYSEERIVVDGRVITSRGPGTAMLFALTIVELLCGKEKRGEIAGPMVLAESL</sequence>
<keyword evidence="5" id="KW-1185">Reference proteome</keyword>
<dbReference type="GO" id="GO:0005739">
    <property type="term" value="C:mitochondrion"/>
    <property type="evidence" value="ECO:0007669"/>
    <property type="project" value="TreeGrafter"/>
</dbReference>
<dbReference type="OrthoDB" id="543156at2759"/>
<dbReference type="InterPro" id="IPR050325">
    <property type="entry name" value="Prot/Nucl_acid_deglycase"/>
</dbReference>
<dbReference type="InterPro" id="IPR002818">
    <property type="entry name" value="DJ-1/PfpI"/>
</dbReference>
<dbReference type="Gene3D" id="3.40.50.880">
    <property type="match status" value="1"/>
</dbReference>
<dbReference type="InterPro" id="IPR029062">
    <property type="entry name" value="Class_I_gatase-like"/>
</dbReference>
<dbReference type="Pfam" id="PF01965">
    <property type="entry name" value="DJ-1_PfpI"/>
    <property type="match status" value="1"/>
</dbReference>